<dbReference type="PANTHER" id="PTHR11373">
    <property type="entry name" value="DEOXYNUCLEOSIDE TRIPHOSPHATE TRIPHOSPHOHYDROLASE"/>
    <property type="match status" value="1"/>
</dbReference>
<gene>
    <name evidence="3" type="ORF">ENU08_08770</name>
    <name evidence="2" type="ORF">ENU41_09170</name>
</gene>
<proteinExistence type="predicted"/>
<dbReference type="PANTHER" id="PTHR11373:SF4">
    <property type="entry name" value="DEOXYNUCLEOSIDE TRIPHOSPHATE TRIPHOSPHOHYDROLASE SAMHD1"/>
    <property type="match status" value="1"/>
</dbReference>
<name>A0A7C4JKM4_9CREN</name>
<evidence type="ECO:0000259" key="1">
    <source>
        <dbReference type="SMART" id="SM00471"/>
    </source>
</evidence>
<dbReference type="EMBL" id="DTCK01000049">
    <property type="protein sequence ID" value="HGQ36826.1"/>
    <property type="molecule type" value="Genomic_DNA"/>
</dbReference>
<dbReference type="GO" id="GO:0006203">
    <property type="term" value="P:dGTP catabolic process"/>
    <property type="evidence" value="ECO:0007669"/>
    <property type="project" value="TreeGrafter"/>
</dbReference>
<dbReference type="InterPro" id="IPR006674">
    <property type="entry name" value="HD_domain"/>
</dbReference>
<reference evidence="3" key="1">
    <citation type="journal article" date="2020" name="mSystems">
        <title>Genome- and Community-Level Interaction Insights into Carbon Utilization and Element Cycling Functions of Hydrothermarchaeota in Hydrothermal Sediment.</title>
        <authorList>
            <person name="Zhou Z."/>
            <person name="Liu Y."/>
            <person name="Xu W."/>
            <person name="Pan J."/>
            <person name="Luo Z.H."/>
            <person name="Li M."/>
        </authorList>
    </citation>
    <scope>NUCLEOTIDE SEQUENCE [LARGE SCALE GENOMIC DNA]</scope>
    <source>
        <strain evidence="3">SpSt-637</strain>
        <strain evidence="2">SpSt-667</strain>
    </source>
</reference>
<protein>
    <submittedName>
        <fullName evidence="3">HD domain-containing protein</fullName>
    </submittedName>
</protein>
<comment type="caution">
    <text evidence="3">The sequence shown here is derived from an EMBL/GenBank/DDBJ whole genome shotgun (WGS) entry which is preliminary data.</text>
</comment>
<evidence type="ECO:0000313" key="3">
    <source>
        <dbReference type="EMBL" id="HGQ65317.1"/>
    </source>
</evidence>
<sequence>MESIRDIYYMLLDSYEFRYNKVIEYTVPEKIIFVLPCIGEISIDVPLSKLLFLPMFRRLKDVKQLAHTHIYLPGAMHTRYEHSLGVMAISLKVLEKLRKSLKEKANIDINDCDSIVLGIAALLHDIGHTSWGHALDGLAGIILDYFTEFLERKLFLSDIGKLDIAIALYLLEHNEQLTWFFKDVVNEITKKCGKILELEHLRKIVWLTISEEWNLDNYLDNIGNNWARKIKLFQTILGSPRGVGGVNTDRLDWIIRDSHHTYIKMHTPNIPNIVDDLEYVNSIVEKIIMKGDDISDLVLVDVYDNNIPIVTLKNDISNRISNLRKKLYTHVYEGFERTLIDSLLTRIVFSALKVLYHAGKKLSGPSIALKVITSYLLQPDHDLVNFTRKILDITRYTNLADYSIVNPVEQQFIMNSLNLMKYVDDIDILIHSIRNQKQIDLYSMKSGLKLNQYIASIPFFDVGIVCISFGNYFELIERVLKGMAGYIYAESKYLVSIFNNLILAPRINLFKALKLENIEFTLYQKVSEIYRDIKDDVNFYVLPNYYAFRKLYDIYWQERKKLNNVDDLIKIVKEQGFEDYPVLIILNELRKNTFNQIKLEKLMPESFDIAIDQLLIHILDRIAQPSS</sequence>
<dbReference type="Gene3D" id="1.10.3210.10">
    <property type="entry name" value="Hypothetical protein af1432"/>
    <property type="match status" value="1"/>
</dbReference>
<feature type="domain" description="HD/PDEase" evidence="1">
    <location>
        <begin position="75"/>
        <end position="315"/>
    </location>
</feature>
<organism evidence="3">
    <name type="scientific">Ignisphaera aggregans</name>
    <dbReference type="NCBI Taxonomy" id="334771"/>
    <lineage>
        <taxon>Archaea</taxon>
        <taxon>Thermoproteota</taxon>
        <taxon>Thermoprotei</taxon>
        <taxon>Desulfurococcales</taxon>
        <taxon>Desulfurococcaceae</taxon>
        <taxon>Ignisphaera</taxon>
    </lineage>
</organism>
<dbReference type="Pfam" id="PF01966">
    <property type="entry name" value="HD"/>
    <property type="match status" value="1"/>
</dbReference>
<dbReference type="GO" id="GO:0008832">
    <property type="term" value="F:dGTPase activity"/>
    <property type="evidence" value="ECO:0007669"/>
    <property type="project" value="TreeGrafter"/>
</dbReference>
<dbReference type="InterPro" id="IPR003607">
    <property type="entry name" value="HD/PDEase_dom"/>
</dbReference>
<dbReference type="EMBL" id="DTBD01000086">
    <property type="protein sequence ID" value="HGQ65317.1"/>
    <property type="molecule type" value="Genomic_DNA"/>
</dbReference>
<dbReference type="SUPFAM" id="SSF109604">
    <property type="entry name" value="HD-domain/PDEase-like"/>
    <property type="match status" value="1"/>
</dbReference>
<dbReference type="InterPro" id="IPR050135">
    <property type="entry name" value="dGTPase-like"/>
</dbReference>
<dbReference type="AlphaFoldDB" id="A0A7C4JKM4"/>
<evidence type="ECO:0000313" key="2">
    <source>
        <dbReference type="EMBL" id="HGQ36826.1"/>
    </source>
</evidence>
<dbReference type="CDD" id="cd00077">
    <property type="entry name" value="HDc"/>
    <property type="match status" value="1"/>
</dbReference>
<dbReference type="SMART" id="SM00471">
    <property type="entry name" value="HDc"/>
    <property type="match status" value="1"/>
</dbReference>
<accession>A0A7C4JKM4</accession>